<keyword evidence="4" id="KW-1185">Reference proteome</keyword>
<feature type="region of interest" description="Disordered" evidence="1">
    <location>
        <begin position="1"/>
        <end position="28"/>
    </location>
</feature>
<dbReference type="PANTHER" id="PTHR33223">
    <property type="entry name" value="CCHC-TYPE DOMAIN-CONTAINING PROTEIN"/>
    <property type="match status" value="1"/>
</dbReference>
<evidence type="ECO:0000313" key="4">
    <source>
        <dbReference type="Proteomes" id="UP001604336"/>
    </source>
</evidence>
<sequence>MAERTRGRPVIDHQDEPTLEAGEEQNTSLPFTTIQKFTALQDQMTTIMNMLQRVPAQPTTTEIPQTVEVKIPPVVEIPPAVEVPPSETMQLQEMTSTSRHSIPANWENILNEKVDEAIARRKNRGQPISIKEDPFTEDVMNAALPPKFKEPMGDFDGTTYPIDNLRLFQDRVRLHSWPDAFACRAFPMTLRKDAREWFDTLPPQSISSFSDFSNKFAICFSSSARKKKTAMGLMQISQE</sequence>
<comment type="caution">
    <text evidence="3">The sequence shown here is derived from an EMBL/GenBank/DDBJ whole genome shotgun (WGS) entry which is preliminary data.</text>
</comment>
<reference evidence="4" key="1">
    <citation type="submission" date="2024-07" db="EMBL/GenBank/DDBJ databases">
        <title>Two chromosome-level genome assemblies of Korean endemic species Abeliophyllum distichum and Forsythia ovata (Oleaceae).</title>
        <authorList>
            <person name="Jang H."/>
        </authorList>
    </citation>
    <scope>NUCLEOTIDE SEQUENCE [LARGE SCALE GENOMIC DNA]</scope>
</reference>
<gene>
    <name evidence="3" type="ORF">Adt_46182</name>
</gene>
<evidence type="ECO:0000313" key="3">
    <source>
        <dbReference type="EMBL" id="KAL2457887.1"/>
    </source>
</evidence>
<dbReference type="AlphaFoldDB" id="A0ABD1P1Y6"/>
<dbReference type="InterPro" id="IPR005162">
    <property type="entry name" value="Retrotrans_gag_dom"/>
</dbReference>
<dbReference type="Proteomes" id="UP001604336">
    <property type="component" value="Unassembled WGS sequence"/>
</dbReference>
<evidence type="ECO:0000256" key="1">
    <source>
        <dbReference type="SAM" id="MobiDB-lite"/>
    </source>
</evidence>
<feature type="domain" description="Retrotransposon gag" evidence="2">
    <location>
        <begin position="185"/>
        <end position="238"/>
    </location>
</feature>
<accession>A0ABD1P1Y6</accession>
<proteinExistence type="predicted"/>
<feature type="compositionally biased region" description="Basic and acidic residues" evidence="1">
    <location>
        <begin position="1"/>
        <end position="16"/>
    </location>
</feature>
<dbReference type="EMBL" id="JBFOLK010000042">
    <property type="protein sequence ID" value="KAL2457887.1"/>
    <property type="molecule type" value="Genomic_DNA"/>
</dbReference>
<dbReference type="Pfam" id="PF03732">
    <property type="entry name" value="Retrotrans_gag"/>
    <property type="match status" value="1"/>
</dbReference>
<organism evidence="3 4">
    <name type="scientific">Abeliophyllum distichum</name>
    <dbReference type="NCBI Taxonomy" id="126358"/>
    <lineage>
        <taxon>Eukaryota</taxon>
        <taxon>Viridiplantae</taxon>
        <taxon>Streptophyta</taxon>
        <taxon>Embryophyta</taxon>
        <taxon>Tracheophyta</taxon>
        <taxon>Spermatophyta</taxon>
        <taxon>Magnoliopsida</taxon>
        <taxon>eudicotyledons</taxon>
        <taxon>Gunneridae</taxon>
        <taxon>Pentapetalae</taxon>
        <taxon>asterids</taxon>
        <taxon>lamiids</taxon>
        <taxon>Lamiales</taxon>
        <taxon>Oleaceae</taxon>
        <taxon>Forsythieae</taxon>
        <taxon>Abeliophyllum</taxon>
    </lineage>
</organism>
<evidence type="ECO:0000259" key="2">
    <source>
        <dbReference type="Pfam" id="PF03732"/>
    </source>
</evidence>
<name>A0ABD1P1Y6_9LAMI</name>
<dbReference type="PANTHER" id="PTHR33223:SF10">
    <property type="entry name" value="AMINOTRANSFERASE-LIKE PLANT MOBILE DOMAIN-CONTAINING PROTEIN"/>
    <property type="match status" value="1"/>
</dbReference>
<protein>
    <recommendedName>
        <fullName evidence="2">Retrotransposon gag domain-containing protein</fullName>
    </recommendedName>
</protein>